<feature type="binding site" evidence="8">
    <location>
        <position position="68"/>
    </location>
    <ligand>
        <name>S-adenosyl-L-methionine</name>
        <dbReference type="ChEBI" id="CHEBI:59789"/>
    </ligand>
</feature>
<evidence type="ECO:0000313" key="11">
    <source>
        <dbReference type="EMBL" id="RNJ27228.1"/>
    </source>
</evidence>
<comment type="caution">
    <text evidence="11">The sequence shown here is derived from an EMBL/GenBank/DDBJ whole genome shotgun (WGS) entry which is preliminary data.</text>
</comment>
<dbReference type="PANTHER" id="PTHR10631">
    <property type="entry name" value="N 2 ,N 2 -DIMETHYLGUANOSINE TRNA METHYLTRANSFERASE"/>
    <property type="match status" value="1"/>
</dbReference>
<dbReference type="EC" id="2.1.1.216" evidence="7 8"/>
<dbReference type="Proteomes" id="UP000270581">
    <property type="component" value="Unassembled WGS sequence"/>
</dbReference>
<gene>
    <name evidence="8" type="primary">trm1</name>
    <name evidence="11" type="ORF">Nmn1133_11440</name>
</gene>
<keyword evidence="6 8" id="KW-0694">RNA-binding</keyword>
<dbReference type="InterPro" id="IPR002905">
    <property type="entry name" value="Trm1"/>
</dbReference>
<evidence type="ECO:0000256" key="5">
    <source>
        <dbReference type="ARBA" id="ARBA00022694"/>
    </source>
</evidence>
<feature type="region of interest" description="Disordered" evidence="10">
    <location>
        <begin position="1"/>
        <end position="30"/>
    </location>
</feature>
<sequence length="370" mass="40421">MNVSEGGVTIEVSETRDGASEGTGEGVFFNPTQELNRDLTVAVLDTWAEEQRDGPGTYLDAMCASGVRGVRAANAGWDVTCTDIDSDATELAARNLHRNDLAGETERTNVNAHLYEHHYDVVDLDPFGTVVPFLDAAFNGASELLCITATDTAPLCGAHFESGVRKYGVVPRNTEFHPEMGTRTLLSASVRTAARYDVAATPVFTHATSHYVRTYLALDSGASEANDRIDQLGYVDWCNHCYWRDHEHGLIADPVEECPHCGHATQTAGPLWLGPTHDQSFVAAVRENVTETMGEATKARRLCDRLEVERHDPTHYDQHELYGNWGESAIGMDDFLDALRDAGHPASRSHYGGTTFKTPASVGEIRDAVL</sequence>
<dbReference type="Pfam" id="PF02005">
    <property type="entry name" value="TRM"/>
    <property type="match status" value="1"/>
</dbReference>
<feature type="binding site" evidence="8">
    <location>
        <position position="258"/>
    </location>
    <ligand>
        <name>Zn(2+)</name>
        <dbReference type="ChEBI" id="CHEBI:29105"/>
    </ligand>
</feature>
<dbReference type="GO" id="GO:0160104">
    <property type="term" value="F:tRNA (guanine(26)-N2)-dimethyltransferase activity"/>
    <property type="evidence" value="ECO:0007669"/>
    <property type="project" value="UniProtKB-UniRule"/>
</dbReference>
<dbReference type="NCBIfam" id="NF003327">
    <property type="entry name" value="PRK04338.1-1"/>
    <property type="match status" value="1"/>
</dbReference>
<evidence type="ECO:0000256" key="4">
    <source>
        <dbReference type="ARBA" id="ARBA00022691"/>
    </source>
</evidence>
<name>A0AAJ4R9W9_9EURY</name>
<evidence type="ECO:0000256" key="1">
    <source>
        <dbReference type="ARBA" id="ARBA00022555"/>
    </source>
</evidence>
<reference evidence="11 12" key="1">
    <citation type="submission" date="2018-11" db="EMBL/GenBank/DDBJ databases">
        <title>Genome sequences of Natronomonas sp. CBA1133.</title>
        <authorList>
            <person name="Roh S.W."/>
            <person name="Cha I.-T."/>
        </authorList>
    </citation>
    <scope>NUCLEOTIDE SEQUENCE [LARGE SCALE GENOMIC DNA]</scope>
    <source>
        <strain evidence="11 12">CBA1133</strain>
    </source>
</reference>
<organism evidence="11 12">
    <name type="scientific">Halosegnis longus</name>
    <dbReference type="NCBI Taxonomy" id="2216012"/>
    <lineage>
        <taxon>Archaea</taxon>
        <taxon>Methanobacteriati</taxon>
        <taxon>Methanobacteriota</taxon>
        <taxon>Stenosarchaea group</taxon>
        <taxon>Halobacteria</taxon>
        <taxon>Halobacteriales</taxon>
        <taxon>Natronomonadaceae</taxon>
        <taxon>Halosegnis</taxon>
    </lineage>
</organism>
<evidence type="ECO:0000256" key="7">
    <source>
        <dbReference type="ARBA" id="ARBA00039099"/>
    </source>
</evidence>
<keyword evidence="8" id="KW-0479">Metal-binding</keyword>
<dbReference type="EMBL" id="RJJC01000001">
    <property type="protein sequence ID" value="RNJ27228.1"/>
    <property type="molecule type" value="Genomic_DNA"/>
</dbReference>
<dbReference type="AlphaFoldDB" id="A0AAJ4R9W9"/>
<evidence type="ECO:0000256" key="8">
    <source>
        <dbReference type="HAMAP-Rule" id="MF_00290"/>
    </source>
</evidence>
<dbReference type="InterPro" id="IPR042296">
    <property type="entry name" value="tRNA_met_Trm1_C"/>
</dbReference>
<feature type="binding site" evidence="8">
    <location>
        <position position="238"/>
    </location>
    <ligand>
        <name>Zn(2+)</name>
        <dbReference type="ChEBI" id="CHEBI:29105"/>
    </ligand>
</feature>
<evidence type="ECO:0000256" key="9">
    <source>
        <dbReference type="PROSITE-ProRule" id="PRU00958"/>
    </source>
</evidence>
<dbReference type="HAMAP" id="MF_00290">
    <property type="entry name" value="tRNA_dimethyltr_TRM1"/>
    <property type="match status" value="1"/>
</dbReference>
<keyword evidence="4 8" id="KW-0949">S-adenosyl-L-methionine</keyword>
<comment type="similarity">
    <text evidence="8 9">Belongs to the class I-like SAM-binding methyltransferase superfamily. Trm1 family.</text>
</comment>
<comment type="function">
    <text evidence="8">Dimethylates a single guanine residue at position 26 of a number of tRNAs using S-adenosyl-L-methionine as donor of the methyl groups.</text>
</comment>
<feature type="binding site" evidence="8">
    <location>
        <position position="83"/>
    </location>
    <ligand>
        <name>S-adenosyl-L-methionine</name>
        <dbReference type="ChEBI" id="CHEBI:59789"/>
    </ligand>
</feature>
<dbReference type="RefSeq" id="WP_123124486.1">
    <property type="nucleotide sequence ID" value="NZ_RJJC01000001.1"/>
</dbReference>
<dbReference type="SUPFAM" id="SSF53335">
    <property type="entry name" value="S-adenosyl-L-methionine-dependent methyltransferases"/>
    <property type="match status" value="1"/>
</dbReference>
<feature type="binding site" evidence="8">
    <location>
        <position position="37"/>
    </location>
    <ligand>
        <name>S-adenosyl-L-methionine</name>
        <dbReference type="ChEBI" id="CHEBI:59789"/>
    </ligand>
</feature>
<dbReference type="InterPro" id="IPR022923">
    <property type="entry name" value="TRM1_arc_bac"/>
</dbReference>
<comment type="catalytic activity">
    <reaction evidence="8">
        <text>guanosine(26) in tRNA + 2 S-adenosyl-L-methionine = N(2)-dimethylguanosine(26) in tRNA + 2 S-adenosyl-L-homocysteine + 2 H(+)</text>
        <dbReference type="Rhea" id="RHEA:43140"/>
        <dbReference type="Rhea" id="RHEA-COMP:10359"/>
        <dbReference type="Rhea" id="RHEA-COMP:10360"/>
        <dbReference type="ChEBI" id="CHEBI:15378"/>
        <dbReference type="ChEBI" id="CHEBI:57856"/>
        <dbReference type="ChEBI" id="CHEBI:59789"/>
        <dbReference type="ChEBI" id="CHEBI:74269"/>
        <dbReference type="ChEBI" id="CHEBI:74513"/>
        <dbReference type="EC" id="2.1.1.216"/>
    </reaction>
</comment>
<keyword evidence="3 8" id="KW-0808">Transferase</keyword>
<keyword evidence="8" id="KW-0862">Zinc</keyword>
<accession>A0AAJ4R9W9</accession>
<keyword evidence="2 8" id="KW-0489">Methyltransferase</keyword>
<evidence type="ECO:0000256" key="2">
    <source>
        <dbReference type="ARBA" id="ARBA00022603"/>
    </source>
</evidence>
<keyword evidence="1 8" id="KW-0820">tRNA-binding</keyword>
<dbReference type="PROSITE" id="PS51626">
    <property type="entry name" value="SAM_MT_TRM1"/>
    <property type="match status" value="1"/>
</dbReference>
<dbReference type="InterPro" id="IPR029063">
    <property type="entry name" value="SAM-dependent_MTases_sf"/>
</dbReference>
<dbReference type="PANTHER" id="PTHR10631:SF3">
    <property type="entry name" value="TRNA (GUANINE(26)-N(2))-DIMETHYLTRANSFERASE"/>
    <property type="match status" value="1"/>
</dbReference>
<dbReference type="Gene3D" id="3.30.56.70">
    <property type="entry name" value="N2,N2-dimethylguanosine tRNA methyltransferase, C-terminal domain"/>
    <property type="match status" value="1"/>
</dbReference>
<evidence type="ECO:0000256" key="10">
    <source>
        <dbReference type="SAM" id="MobiDB-lite"/>
    </source>
</evidence>
<dbReference type="GO" id="GO:0002940">
    <property type="term" value="P:tRNA N2-guanine methylation"/>
    <property type="evidence" value="ECO:0007669"/>
    <property type="project" value="TreeGrafter"/>
</dbReference>
<evidence type="ECO:0000256" key="3">
    <source>
        <dbReference type="ARBA" id="ARBA00022679"/>
    </source>
</evidence>
<dbReference type="Gene3D" id="3.40.50.150">
    <property type="entry name" value="Vaccinia Virus protein VP39"/>
    <property type="match status" value="1"/>
</dbReference>
<evidence type="ECO:0000256" key="6">
    <source>
        <dbReference type="ARBA" id="ARBA00022884"/>
    </source>
</evidence>
<protein>
    <recommendedName>
        <fullName evidence="7 8">tRNA (guanine(26)-N(2))-dimethyltransferase</fullName>
        <ecNumber evidence="7 8">2.1.1.216</ecNumber>
    </recommendedName>
    <alternativeName>
        <fullName evidence="8">tRNA 2,2-dimethylguanosine-26 methyltransferase</fullName>
    </alternativeName>
    <alternativeName>
        <fullName evidence="8">tRNA(guanine-26,N(2)-N(2)) methyltransferase</fullName>
    </alternativeName>
    <alternativeName>
        <fullName evidence="8">tRNA(m(2,2)G26)dimethyltransferase</fullName>
    </alternativeName>
</protein>
<evidence type="ECO:0000313" key="12">
    <source>
        <dbReference type="Proteomes" id="UP000270581"/>
    </source>
</evidence>
<dbReference type="GO" id="GO:0046872">
    <property type="term" value="F:metal ion binding"/>
    <property type="evidence" value="ECO:0007669"/>
    <property type="project" value="UniProtKB-KW"/>
</dbReference>
<proteinExistence type="inferred from homology"/>
<comment type="caution">
    <text evidence="8">Lacks conserved residue(s) required for the propagation of feature annotation.</text>
</comment>
<dbReference type="GO" id="GO:0000049">
    <property type="term" value="F:tRNA binding"/>
    <property type="evidence" value="ECO:0007669"/>
    <property type="project" value="UniProtKB-UniRule"/>
</dbReference>
<feature type="binding site" evidence="8">
    <location>
        <position position="261"/>
    </location>
    <ligand>
        <name>Zn(2+)</name>
        <dbReference type="ChEBI" id="CHEBI:29105"/>
    </ligand>
</feature>
<keyword evidence="12" id="KW-1185">Reference proteome</keyword>
<feature type="binding site" evidence="8">
    <location>
        <position position="241"/>
    </location>
    <ligand>
        <name>Zn(2+)</name>
        <dbReference type="ChEBI" id="CHEBI:29105"/>
    </ligand>
</feature>
<keyword evidence="5 8" id="KW-0819">tRNA processing</keyword>